<name>A0A067MND6_BOTB1</name>
<dbReference type="PANTHER" id="PTHR23112">
    <property type="entry name" value="G PROTEIN-COUPLED RECEPTOR 157-RELATED"/>
    <property type="match status" value="1"/>
</dbReference>
<organism evidence="7 8">
    <name type="scientific">Botryobasidium botryosum (strain FD-172 SS1)</name>
    <dbReference type="NCBI Taxonomy" id="930990"/>
    <lineage>
        <taxon>Eukaryota</taxon>
        <taxon>Fungi</taxon>
        <taxon>Dikarya</taxon>
        <taxon>Basidiomycota</taxon>
        <taxon>Agaricomycotina</taxon>
        <taxon>Agaricomycetes</taxon>
        <taxon>Cantharellales</taxon>
        <taxon>Botryobasidiaceae</taxon>
        <taxon>Botryobasidium</taxon>
    </lineage>
</organism>
<dbReference type="InParanoid" id="A0A067MND6"/>
<evidence type="ECO:0000256" key="5">
    <source>
        <dbReference type="SAM" id="MobiDB-lite"/>
    </source>
</evidence>
<feature type="transmembrane region" description="Helical" evidence="6">
    <location>
        <begin position="189"/>
        <end position="208"/>
    </location>
</feature>
<keyword evidence="4 6" id="KW-0472">Membrane</keyword>
<feature type="transmembrane region" description="Helical" evidence="6">
    <location>
        <begin position="20"/>
        <end position="42"/>
    </location>
</feature>
<protein>
    <submittedName>
        <fullName evidence="7">Uncharacterized protein</fullName>
    </submittedName>
</protein>
<evidence type="ECO:0000313" key="7">
    <source>
        <dbReference type="EMBL" id="KDQ17069.1"/>
    </source>
</evidence>
<keyword evidence="3 6" id="KW-1133">Transmembrane helix</keyword>
<dbReference type="PANTHER" id="PTHR23112:SF37">
    <property type="entry name" value="G PROTEIN-COUPLED RECEPTOR GPR1"/>
    <property type="match status" value="1"/>
</dbReference>
<feature type="transmembrane region" description="Helical" evidence="6">
    <location>
        <begin position="136"/>
        <end position="156"/>
    </location>
</feature>
<dbReference type="AlphaFoldDB" id="A0A067MND6"/>
<dbReference type="GO" id="GO:0005886">
    <property type="term" value="C:plasma membrane"/>
    <property type="evidence" value="ECO:0007669"/>
    <property type="project" value="TreeGrafter"/>
</dbReference>
<dbReference type="SUPFAM" id="SSF81321">
    <property type="entry name" value="Family A G protein-coupled receptor-like"/>
    <property type="match status" value="1"/>
</dbReference>
<dbReference type="HOGENOM" id="CLU_027149_0_0_1"/>
<dbReference type="EMBL" id="KL198025">
    <property type="protein sequence ID" value="KDQ17069.1"/>
    <property type="molecule type" value="Genomic_DNA"/>
</dbReference>
<evidence type="ECO:0000256" key="2">
    <source>
        <dbReference type="ARBA" id="ARBA00022692"/>
    </source>
</evidence>
<dbReference type="GO" id="GO:0004930">
    <property type="term" value="F:G protein-coupled receptor activity"/>
    <property type="evidence" value="ECO:0007669"/>
    <property type="project" value="TreeGrafter"/>
</dbReference>
<dbReference type="STRING" id="930990.A0A067MND6"/>
<evidence type="ECO:0000313" key="8">
    <source>
        <dbReference type="Proteomes" id="UP000027195"/>
    </source>
</evidence>
<feature type="transmembrane region" description="Helical" evidence="6">
    <location>
        <begin position="290"/>
        <end position="308"/>
    </location>
</feature>
<reference evidence="8" key="1">
    <citation type="journal article" date="2014" name="Proc. Natl. Acad. Sci. U.S.A.">
        <title>Extensive sampling of basidiomycete genomes demonstrates inadequacy of the white-rot/brown-rot paradigm for wood decay fungi.</title>
        <authorList>
            <person name="Riley R."/>
            <person name="Salamov A.A."/>
            <person name="Brown D.W."/>
            <person name="Nagy L.G."/>
            <person name="Floudas D."/>
            <person name="Held B.W."/>
            <person name="Levasseur A."/>
            <person name="Lombard V."/>
            <person name="Morin E."/>
            <person name="Otillar R."/>
            <person name="Lindquist E.A."/>
            <person name="Sun H."/>
            <person name="LaButti K.M."/>
            <person name="Schmutz J."/>
            <person name="Jabbour D."/>
            <person name="Luo H."/>
            <person name="Baker S.E."/>
            <person name="Pisabarro A.G."/>
            <person name="Walton J.D."/>
            <person name="Blanchette R.A."/>
            <person name="Henrissat B."/>
            <person name="Martin F."/>
            <person name="Cullen D."/>
            <person name="Hibbett D.S."/>
            <person name="Grigoriev I.V."/>
        </authorList>
    </citation>
    <scope>NUCLEOTIDE SEQUENCE [LARGE SCALE GENOMIC DNA]</scope>
    <source>
        <strain evidence="8">FD-172 SS1</strain>
    </source>
</reference>
<dbReference type="GO" id="GO:0007189">
    <property type="term" value="P:adenylate cyclase-activating G protein-coupled receptor signaling pathway"/>
    <property type="evidence" value="ECO:0007669"/>
    <property type="project" value="TreeGrafter"/>
</dbReference>
<dbReference type="OrthoDB" id="100006at2759"/>
<dbReference type="Gene3D" id="1.20.1070.10">
    <property type="entry name" value="Rhodopsin 7-helix transmembrane proteins"/>
    <property type="match status" value="1"/>
</dbReference>
<evidence type="ECO:0000256" key="3">
    <source>
        <dbReference type="ARBA" id="ARBA00022989"/>
    </source>
</evidence>
<gene>
    <name evidence="7" type="ORF">BOTBODRAFT_224408</name>
</gene>
<sequence>MPDLERICNVELARGQVIGLAFAVQASFVSLLAIIAFFALVIRNSVLLRRHPFQSHIDIYVTSLLLSDAFHSIMAITYIPWLKDQAVKCGALCTTQGVLIQLGPPGAAISTLAIAIHTFCIIVFRWSPPKSKIVPLVVVSLIWLFNILFALIGYAVHGGLHGDPPFYTPSPFWCWVHPFNTTIRIFSEYLWLDIAVFTSIALYIPMYFSMKGIIRVESDAWHMVPIVRVRSRHGMIRPPPVIDDIAKKMLWYPLAYAIMVLPFEINRWAYLQKIHPGTAPKDVPFASTGVVLFIFQLAGVVNVLLLTLTRPNLLLLGRGRNSGGGGRRGPLRDTQVAELSFGQGPNGTIIGADRYVRNPVGDDKDEVPGVPPIPIGLRTMEH</sequence>
<feature type="transmembrane region" description="Helical" evidence="6">
    <location>
        <begin position="63"/>
        <end position="82"/>
    </location>
</feature>
<dbReference type="Proteomes" id="UP000027195">
    <property type="component" value="Unassembled WGS sequence"/>
</dbReference>
<feature type="transmembrane region" description="Helical" evidence="6">
    <location>
        <begin position="102"/>
        <end position="124"/>
    </location>
</feature>
<keyword evidence="2 6" id="KW-0812">Transmembrane</keyword>
<feature type="transmembrane region" description="Helical" evidence="6">
    <location>
        <begin position="250"/>
        <end position="270"/>
    </location>
</feature>
<comment type="subcellular location">
    <subcellularLocation>
        <location evidence="1">Membrane</location>
        <topology evidence="1">Multi-pass membrane protein</topology>
    </subcellularLocation>
</comment>
<proteinExistence type="predicted"/>
<evidence type="ECO:0000256" key="6">
    <source>
        <dbReference type="SAM" id="Phobius"/>
    </source>
</evidence>
<feature type="region of interest" description="Disordered" evidence="5">
    <location>
        <begin position="361"/>
        <end position="382"/>
    </location>
</feature>
<accession>A0A067MND6</accession>
<evidence type="ECO:0000256" key="1">
    <source>
        <dbReference type="ARBA" id="ARBA00004141"/>
    </source>
</evidence>
<keyword evidence="8" id="KW-1185">Reference proteome</keyword>
<evidence type="ECO:0000256" key="4">
    <source>
        <dbReference type="ARBA" id="ARBA00023136"/>
    </source>
</evidence>